<dbReference type="AlphaFoldDB" id="A0A173LQ71"/>
<dbReference type="InterPro" id="IPR027417">
    <property type="entry name" value="P-loop_NTPase"/>
</dbReference>
<dbReference type="PANTHER" id="PTHR19211">
    <property type="entry name" value="ATP-BINDING TRANSPORT PROTEIN-RELATED"/>
    <property type="match status" value="1"/>
</dbReference>
<dbReference type="SMART" id="SM00382">
    <property type="entry name" value="AAA"/>
    <property type="match status" value="2"/>
</dbReference>
<dbReference type="SUPFAM" id="SSF52540">
    <property type="entry name" value="P-loop containing nucleoside triphosphate hydrolases"/>
    <property type="match status" value="2"/>
</dbReference>
<dbReference type="OrthoDB" id="4500804at2"/>
<keyword evidence="1" id="KW-0677">Repeat</keyword>
<evidence type="ECO:0000313" key="6">
    <source>
        <dbReference type="Proteomes" id="UP000186104"/>
    </source>
</evidence>
<dbReference type="PROSITE" id="PS00211">
    <property type="entry name" value="ABC_TRANSPORTER_1"/>
    <property type="match status" value="1"/>
</dbReference>
<evidence type="ECO:0000313" key="5">
    <source>
        <dbReference type="EMBL" id="ANI93477.1"/>
    </source>
</evidence>
<evidence type="ECO:0000256" key="1">
    <source>
        <dbReference type="ARBA" id="ARBA00022737"/>
    </source>
</evidence>
<dbReference type="EMBL" id="CP015961">
    <property type="protein sequence ID" value="ANI93477.1"/>
    <property type="molecule type" value="Genomic_DNA"/>
</dbReference>
<evidence type="ECO:0000259" key="4">
    <source>
        <dbReference type="PROSITE" id="PS50893"/>
    </source>
</evidence>
<organism evidence="5 6">
    <name type="scientific">Dietzia timorensis</name>
    <dbReference type="NCBI Taxonomy" id="499555"/>
    <lineage>
        <taxon>Bacteria</taxon>
        <taxon>Bacillati</taxon>
        <taxon>Actinomycetota</taxon>
        <taxon>Actinomycetes</taxon>
        <taxon>Mycobacteriales</taxon>
        <taxon>Dietziaceae</taxon>
        <taxon>Dietzia</taxon>
    </lineage>
</organism>
<dbReference type="RefSeq" id="WP_075845029.1">
    <property type="nucleotide sequence ID" value="NZ_CP015961.1"/>
</dbReference>
<feature type="domain" description="ABC transporter" evidence="4">
    <location>
        <begin position="4"/>
        <end position="249"/>
    </location>
</feature>
<dbReference type="InterPro" id="IPR003593">
    <property type="entry name" value="AAA+_ATPase"/>
</dbReference>
<dbReference type="InterPro" id="IPR017871">
    <property type="entry name" value="ABC_transporter-like_CS"/>
</dbReference>
<evidence type="ECO:0000256" key="2">
    <source>
        <dbReference type="ARBA" id="ARBA00022741"/>
    </source>
</evidence>
<dbReference type="PANTHER" id="PTHR19211:SF6">
    <property type="entry name" value="BLL7188 PROTEIN"/>
    <property type="match status" value="1"/>
</dbReference>
<dbReference type="Proteomes" id="UP000186104">
    <property type="component" value="Chromosome"/>
</dbReference>
<dbReference type="Gene3D" id="3.40.50.300">
    <property type="entry name" value="P-loop containing nucleotide triphosphate hydrolases"/>
    <property type="match status" value="2"/>
</dbReference>
<protein>
    <submittedName>
        <fullName evidence="5">Putative ABC transporter ATP-binding protein YbiT</fullName>
    </submittedName>
</protein>
<dbReference type="Pfam" id="PF00005">
    <property type="entry name" value="ABC_tran"/>
    <property type="match status" value="2"/>
</dbReference>
<dbReference type="InterPro" id="IPR050611">
    <property type="entry name" value="ABCF"/>
</dbReference>
<dbReference type="KEGG" id="dtm:BJL86_2717"/>
<name>A0A173LQ71_9ACTN</name>
<keyword evidence="3 5" id="KW-0067">ATP-binding</keyword>
<dbReference type="GO" id="GO:0005524">
    <property type="term" value="F:ATP binding"/>
    <property type="evidence" value="ECO:0007669"/>
    <property type="project" value="UniProtKB-KW"/>
</dbReference>
<proteinExistence type="predicted"/>
<sequence>MPSISCIDISYEHPDRTSVFDGLSLTLGPGLSSLVGRNGAGKTTLLRLVAGELAPGSGTVLVDGVLAYVPQDLLASSRGAASGGGGPQMADLLGVRSRLAALARIEAGSADEDDFTVLGDEWDVAERTSAVIAKMGLPAGPGDLFRPAAQLSGGERTLAAVAGALLAHADVLLLDEPTNNLDAGARRRLFDALAEFTGGGRCAVMVSHDLELLERADMTCELHDGDVRQFAGPYSAMREAIECEQAAAVQAATSAREDLRAARRQRDQAQQMNATRARIAKKAEREKRVPKIISGMRADAAEKAAGKLTDRHAEKVSGASEAAREADDAVRRTQLLRISLPDPELPRPRQVMAAGLPGGAGAGDPRPLQLLGPERVRLTGANGSGKTTFLRQLVSAVGEEGAIAVPFAYLAQDLPVSAEERDVTVVELIASRRPDAESSEPHAHAARFLFTGDSGSKRLGELSGGERLRAFLAAALFARPLPQLLVLDEPTNNLDISGVEQLAGALAEWKGALLLVTHDAGFAGQVGIEREVPIRA</sequence>
<accession>A0A173LQ71</accession>
<dbReference type="STRING" id="499555.BJL86_2717"/>
<dbReference type="PROSITE" id="PS50893">
    <property type="entry name" value="ABC_TRANSPORTER_2"/>
    <property type="match status" value="1"/>
</dbReference>
<dbReference type="GO" id="GO:0016887">
    <property type="term" value="F:ATP hydrolysis activity"/>
    <property type="evidence" value="ECO:0007669"/>
    <property type="project" value="InterPro"/>
</dbReference>
<gene>
    <name evidence="5" type="ORF">BJL86_2717</name>
</gene>
<evidence type="ECO:0000256" key="3">
    <source>
        <dbReference type="ARBA" id="ARBA00022840"/>
    </source>
</evidence>
<reference evidence="5 6" key="1">
    <citation type="submission" date="2016-06" db="EMBL/GenBank/DDBJ databases">
        <title>Complete genome sequence of a saline-alkali tolerant type strain Dietzia timorensis ID05-A0528T.</title>
        <authorList>
            <person name="Wu X."/>
        </authorList>
    </citation>
    <scope>NUCLEOTIDE SEQUENCE [LARGE SCALE GENOMIC DNA]</scope>
    <source>
        <strain evidence="5 6">ID05-A0528</strain>
    </source>
</reference>
<keyword evidence="2" id="KW-0547">Nucleotide-binding</keyword>
<keyword evidence="6" id="KW-1185">Reference proteome</keyword>
<dbReference type="InterPro" id="IPR003439">
    <property type="entry name" value="ABC_transporter-like_ATP-bd"/>
</dbReference>